<protein>
    <recommendedName>
        <fullName evidence="3">FAS1 domain-containing protein</fullName>
    </recommendedName>
</protein>
<dbReference type="EMBL" id="CP026100">
    <property type="protein sequence ID" value="AYV48418.1"/>
    <property type="molecule type" value="Genomic_DNA"/>
</dbReference>
<dbReference type="InterPro" id="IPR036378">
    <property type="entry name" value="FAS1_dom_sf"/>
</dbReference>
<feature type="compositionally biased region" description="Low complexity" evidence="1">
    <location>
        <begin position="263"/>
        <end position="295"/>
    </location>
</feature>
<organism evidence="5 6">
    <name type="scientific">Caulobacter flavus</name>
    <dbReference type="NCBI Taxonomy" id="1679497"/>
    <lineage>
        <taxon>Bacteria</taxon>
        <taxon>Pseudomonadati</taxon>
        <taxon>Pseudomonadota</taxon>
        <taxon>Alphaproteobacteria</taxon>
        <taxon>Caulobacterales</taxon>
        <taxon>Caulobacteraceae</taxon>
        <taxon>Caulobacter</taxon>
    </lineage>
</organism>
<feature type="region of interest" description="Disordered" evidence="1">
    <location>
        <begin position="227"/>
        <end position="340"/>
    </location>
</feature>
<feature type="chain" id="PRO_5043758471" description="FAS1 domain-containing protein" evidence="2">
    <location>
        <begin position="23"/>
        <end position="340"/>
    </location>
</feature>
<dbReference type="InterPro" id="IPR000782">
    <property type="entry name" value="FAS1_domain"/>
</dbReference>
<dbReference type="AlphaFoldDB" id="A0A2N5CLI7"/>
<dbReference type="RefSeq" id="WP_101715755.1">
    <property type="nucleotide sequence ID" value="NZ_CP026100.1"/>
</dbReference>
<dbReference type="EMBL" id="PJRQ01000052">
    <property type="protein sequence ID" value="PLR06579.1"/>
    <property type="molecule type" value="Genomic_DNA"/>
</dbReference>
<evidence type="ECO:0000256" key="1">
    <source>
        <dbReference type="SAM" id="MobiDB-lite"/>
    </source>
</evidence>
<dbReference type="InterPro" id="IPR050904">
    <property type="entry name" value="Adhesion/Biosynth-related"/>
</dbReference>
<dbReference type="Pfam" id="PF02469">
    <property type="entry name" value="Fasciclin"/>
    <property type="match status" value="1"/>
</dbReference>
<dbReference type="SMART" id="SM00554">
    <property type="entry name" value="FAS1"/>
    <property type="match status" value="1"/>
</dbReference>
<accession>A0A2N5CLI7</accession>
<dbReference type="PROSITE" id="PS50213">
    <property type="entry name" value="FAS1"/>
    <property type="match status" value="1"/>
</dbReference>
<proteinExistence type="predicted"/>
<dbReference type="PANTHER" id="PTHR10900">
    <property type="entry name" value="PERIOSTIN-RELATED"/>
    <property type="match status" value="1"/>
</dbReference>
<dbReference type="SUPFAM" id="SSF82153">
    <property type="entry name" value="FAS1 domain"/>
    <property type="match status" value="1"/>
</dbReference>
<sequence>MYVTRFLSAAAAMALLSGVAIAQTAAPAQPPAAAPPAATSAPATPAARVTPNGDLIATAQASGQFTTFLKALDATNLTSVLKSNPNLTVFAPTDAAFAALPAGELDRLMQPANAAQLQRVLTYHVINTKVDSTKITGAKGEVKTVEGSSVTLDGSGASPMVDGANIVQADVMATNGVLHVVDKVLIPKDVPIQAAAAATDDAATSMASATANGDAMSATDAGADVAAQAAPAAAPAPDQATTPSATDAPADQALNPTTSPNQAPADPTAATTAPAADTGTAAPTSATVPTSTMSPDQQATLKAGDPNVVSNPPVADTPENRKAYGAPMSNAGKRSGAKGN</sequence>
<gene>
    <name evidence="4" type="ORF">C1707_20330</name>
    <name evidence="5" type="ORF">CFHF_25700</name>
</gene>
<keyword evidence="2" id="KW-0732">Signal</keyword>
<evidence type="ECO:0000313" key="5">
    <source>
        <dbReference type="EMBL" id="PLR06579.1"/>
    </source>
</evidence>
<evidence type="ECO:0000313" key="4">
    <source>
        <dbReference type="EMBL" id="AYV48418.1"/>
    </source>
</evidence>
<reference evidence="5 6" key="1">
    <citation type="submission" date="2017-12" db="EMBL/GenBank/DDBJ databases">
        <title>The genome sequence of Caulobacter flavus CGMCC1 15093.</title>
        <authorList>
            <person name="Gao J."/>
            <person name="Mao X."/>
            <person name="Sun J."/>
        </authorList>
    </citation>
    <scope>NUCLEOTIDE SEQUENCE [LARGE SCALE GENOMIC DNA]</scope>
    <source>
        <strain evidence="5 6">CGMCC1 15093</strain>
    </source>
</reference>
<dbReference type="PANTHER" id="PTHR10900:SF77">
    <property type="entry name" value="FI19380P1"/>
    <property type="match status" value="1"/>
</dbReference>
<dbReference type="Proteomes" id="UP000234483">
    <property type="component" value="Unassembled WGS sequence"/>
</dbReference>
<evidence type="ECO:0000256" key="2">
    <source>
        <dbReference type="SAM" id="SignalP"/>
    </source>
</evidence>
<dbReference type="FunFam" id="2.30.180.10:FF:000014">
    <property type="entry name" value="Stabilin 1"/>
    <property type="match status" value="1"/>
</dbReference>
<name>A0A2N5CLI7_9CAUL</name>
<evidence type="ECO:0000313" key="6">
    <source>
        <dbReference type="Proteomes" id="UP000234483"/>
    </source>
</evidence>
<dbReference type="Proteomes" id="UP000281192">
    <property type="component" value="Chromosome"/>
</dbReference>
<reference evidence="4 7" key="2">
    <citation type="submission" date="2018-01" db="EMBL/GenBank/DDBJ databases">
        <title>Complete genome sequence of Caulobacter flavus RHGG3.</title>
        <authorList>
            <person name="Yang E."/>
        </authorList>
    </citation>
    <scope>NUCLEOTIDE SEQUENCE [LARGE SCALE GENOMIC DNA]</scope>
    <source>
        <strain evidence="4 7">RHGG3</strain>
    </source>
</reference>
<feature type="signal peptide" evidence="2">
    <location>
        <begin position="1"/>
        <end position="22"/>
    </location>
</feature>
<evidence type="ECO:0000313" key="7">
    <source>
        <dbReference type="Proteomes" id="UP000281192"/>
    </source>
</evidence>
<feature type="domain" description="FAS1" evidence="3">
    <location>
        <begin position="52"/>
        <end position="185"/>
    </location>
</feature>
<keyword evidence="7" id="KW-1185">Reference proteome</keyword>
<feature type="compositionally biased region" description="Low complexity" evidence="1">
    <location>
        <begin position="227"/>
        <end position="253"/>
    </location>
</feature>
<dbReference type="OrthoDB" id="9800666at2"/>
<dbReference type="KEGG" id="cfh:C1707_20330"/>
<evidence type="ECO:0000259" key="3">
    <source>
        <dbReference type="PROSITE" id="PS50213"/>
    </source>
</evidence>
<dbReference type="Gene3D" id="2.30.180.10">
    <property type="entry name" value="FAS1 domain"/>
    <property type="match status" value="1"/>
</dbReference>